<evidence type="ECO:0000256" key="2">
    <source>
        <dbReference type="ARBA" id="ARBA00022723"/>
    </source>
</evidence>
<dbReference type="PROSITE" id="PS00031">
    <property type="entry name" value="NUCLEAR_REC_DBD_1"/>
    <property type="match status" value="1"/>
</dbReference>
<evidence type="ECO:0000259" key="11">
    <source>
        <dbReference type="PROSITE" id="PS51030"/>
    </source>
</evidence>
<dbReference type="PANTHER" id="PTHR24086:SF25">
    <property type="entry name" value="NUCLEAR HORMONE RECEPTOR FTZ-F1 BETA"/>
    <property type="match status" value="1"/>
</dbReference>
<feature type="domain" description="Nuclear receptor" evidence="11">
    <location>
        <begin position="443"/>
        <end position="518"/>
    </location>
</feature>
<feature type="compositionally biased region" description="Low complexity" evidence="10">
    <location>
        <begin position="26"/>
        <end position="36"/>
    </location>
</feature>
<feature type="region of interest" description="Disordered" evidence="10">
    <location>
        <begin position="26"/>
        <end position="45"/>
    </location>
</feature>
<gene>
    <name evidence="13" type="ORF">RRG08_049730</name>
</gene>
<dbReference type="GO" id="GO:0004879">
    <property type="term" value="F:nuclear receptor activity"/>
    <property type="evidence" value="ECO:0007669"/>
    <property type="project" value="InterPro"/>
</dbReference>
<feature type="region of interest" description="Disordered" evidence="10">
    <location>
        <begin position="261"/>
        <end position="281"/>
    </location>
</feature>
<dbReference type="FunFam" id="3.30.50.10:FF:000037">
    <property type="entry name" value="Nuclear hormone receptor FTZ-F1 beta"/>
    <property type="match status" value="1"/>
</dbReference>
<dbReference type="CDD" id="cd06930">
    <property type="entry name" value="NR_LBD_F2"/>
    <property type="match status" value="1"/>
</dbReference>
<dbReference type="GO" id="GO:0005634">
    <property type="term" value="C:nucleus"/>
    <property type="evidence" value="ECO:0007669"/>
    <property type="project" value="UniProtKB-SubCell"/>
</dbReference>
<dbReference type="InterPro" id="IPR013088">
    <property type="entry name" value="Znf_NHR/GATA"/>
</dbReference>
<evidence type="ECO:0000256" key="9">
    <source>
        <dbReference type="ARBA" id="ARBA00023242"/>
    </source>
</evidence>
<dbReference type="Proteomes" id="UP001283361">
    <property type="component" value="Unassembled WGS sequence"/>
</dbReference>
<keyword evidence="9" id="KW-0539">Nucleus</keyword>
<dbReference type="GO" id="GO:0043565">
    <property type="term" value="F:sequence-specific DNA binding"/>
    <property type="evidence" value="ECO:0007669"/>
    <property type="project" value="InterPro"/>
</dbReference>
<evidence type="ECO:0000256" key="8">
    <source>
        <dbReference type="ARBA" id="ARBA00023170"/>
    </source>
</evidence>
<keyword evidence="14" id="KW-1185">Reference proteome</keyword>
<keyword evidence="8" id="KW-0675">Receptor</keyword>
<dbReference type="InterPro" id="IPR001723">
    <property type="entry name" value="Nuclear_hrmn_rcpt"/>
</dbReference>
<evidence type="ECO:0000256" key="5">
    <source>
        <dbReference type="ARBA" id="ARBA00023015"/>
    </source>
</evidence>
<feature type="compositionally biased region" description="Low complexity" evidence="10">
    <location>
        <begin position="272"/>
        <end position="281"/>
    </location>
</feature>
<dbReference type="SUPFAM" id="SSF57716">
    <property type="entry name" value="Glucocorticoid receptor-like (DNA-binding domain)"/>
    <property type="match status" value="1"/>
</dbReference>
<dbReference type="InterPro" id="IPR001628">
    <property type="entry name" value="Znf_hrmn_rcpt"/>
</dbReference>
<evidence type="ECO:0000256" key="3">
    <source>
        <dbReference type="ARBA" id="ARBA00022771"/>
    </source>
</evidence>
<keyword evidence="6" id="KW-0238">DNA-binding</keyword>
<dbReference type="Pfam" id="PF00105">
    <property type="entry name" value="zf-C4"/>
    <property type="match status" value="1"/>
</dbReference>
<dbReference type="SUPFAM" id="SSF48508">
    <property type="entry name" value="Nuclear receptor ligand-binding domain"/>
    <property type="match status" value="1"/>
</dbReference>
<dbReference type="PRINTS" id="PR00047">
    <property type="entry name" value="STROIDFINGER"/>
</dbReference>
<dbReference type="InterPro" id="IPR000536">
    <property type="entry name" value="Nucl_hrmn_rcpt_lig-bd"/>
</dbReference>
<feature type="compositionally biased region" description="Acidic residues" evidence="10">
    <location>
        <begin position="555"/>
        <end position="569"/>
    </location>
</feature>
<reference evidence="13" key="1">
    <citation type="journal article" date="2023" name="G3 (Bethesda)">
        <title>A reference genome for the long-term kleptoplast-retaining sea slug Elysia crispata morphotype clarki.</title>
        <authorList>
            <person name="Eastman K.E."/>
            <person name="Pendleton A.L."/>
            <person name="Shaikh M.A."/>
            <person name="Suttiyut T."/>
            <person name="Ogas R."/>
            <person name="Tomko P."/>
            <person name="Gavelis G."/>
            <person name="Widhalm J.R."/>
            <person name="Wisecaver J.H."/>
        </authorList>
    </citation>
    <scope>NUCLEOTIDE SEQUENCE</scope>
    <source>
        <strain evidence="13">ECLA1</strain>
    </source>
</reference>
<name>A0AAE0Y832_9GAST</name>
<dbReference type="InterPro" id="IPR035500">
    <property type="entry name" value="NHR-like_dom_sf"/>
</dbReference>
<comment type="subcellular location">
    <subcellularLocation>
        <location evidence="1">Nucleus</location>
    </subcellularLocation>
</comment>
<sequence length="836" mass="90395">MSTMAGRSELGISPVLLQAIAQTLTSSGSTSTLPSTRESSTTAAPLRDNCVENNSQIVSSEVNTNSVSVLSSHSDSQLPQDCLDSGDSFSTRFIFKRNMDGSNANEGHSGGGVVSHLLQNLNEPVAPLMPQTHTSMPSSVASSYDQQLSLNENRAVLTEAGLSMLGIPATTASQASIGSGGSSFEDLGFSDSPKVSAAQAYQQETSTANMSNDDMTNFLLKQERSEHKFINESVMQQQENSTAGDTSQHMNSVSNMLSAIASQHAQKNSPSNQRQQENNQENIQQLTEDHSASSPVTLAAASISATATTTTSTNKPIIIYSYINNEGQEITMPVSTTGTQIVLNNGGRITSMSDTGQTAVKNLGTGTSSATYRVVLQPQGTGVTGNPGGGLKQSQAGTVTLDLNCGQAASGTRSNSAGIASVSTSLSMVVPVTDAQNTQDGMNQPCPVCGDKVSGYHYGIFTCESCKGFFKRTVQNNKNFVCPKSGDCTITSQNRKKCPACRFKRCLDMGMKLEAIRKDRTRGGRSSYDGCQTHFKPRVSPLEKKIRRVTGCLPGEEEPEPTTSQEDDGSASHSNLVAILNHGTHKQGSPSAGVPQIPELLRDIMNLEPLLSDDDLPADTITESPFPEQAVYSYMMQLAELRLYKLVRWARNLPQFGAISTDDQILLLQNCWSELMALSLCWRSIDTPNQISISSSHHITAAWAHHLGFEDVVIQLINITDCFRKLFMDQFEYVALKVLLLITPDVKGLKEPRKIRDFQDKLLEALLAYTTSHYKNLRHKFGELLLRLPELSRISFMSKDILIKSLPPSMASCGLLVELLKGDNKGEGDSQGGLRF</sequence>
<dbReference type="Gene3D" id="1.10.565.10">
    <property type="entry name" value="Retinoid X Receptor"/>
    <property type="match status" value="1"/>
</dbReference>
<evidence type="ECO:0000256" key="1">
    <source>
        <dbReference type="ARBA" id="ARBA00004123"/>
    </source>
</evidence>
<feature type="region of interest" description="Disordered" evidence="10">
    <location>
        <begin position="552"/>
        <end position="571"/>
    </location>
</feature>
<evidence type="ECO:0000313" key="14">
    <source>
        <dbReference type="Proteomes" id="UP001283361"/>
    </source>
</evidence>
<comment type="caution">
    <text evidence="13">The sequence shown here is derived from an EMBL/GenBank/DDBJ whole genome shotgun (WGS) entry which is preliminary data.</text>
</comment>
<dbReference type="PROSITE" id="PS51030">
    <property type="entry name" value="NUCLEAR_REC_DBD_2"/>
    <property type="match status" value="1"/>
</dbReference>
<evidence type="ECO:0000256" key="6">
    <source>
        <dbReference type="ARBA" id="ARBA00023125"/>
    </source>
</evidence>
<proteinExistence type="predicted"/>
<keyword evidence="3" id="KW-0863">Zinc-finger</keyword>
<dbReference type="PROSITE" id="PS51843">
    <property type="entry name" value="NR_LBD"/>
    <property type="match status" value="1"/>
</dbReference>
<evidence type="ECO:0000259" key="12">
    <source>
        <dbReference type="PROSITE" id="PS51843"/>
    </source>
</evidence>
<dbReference type="SMART" id="SM00399">
    <property type="entry name" value="ZnF_C4"/>
    <property type="match status" value="1"/>
</dbReference>
<accession>A0AAE0Y832</accession>
<dbReference type="InterPro" id="IPR016355">
    <property type="entry name" value="NR5-like"/>
</dbReference>
<dbReference type="EMBL" id="JAWDGP010006701">
    <property type="protein sequence ID" value="KAK3736589.1"/>
    <property type="molecule type" value="Genomic_DNA"/>
</dbReference>
<evidence type="ECO:0000313" key="13">
    <source>
        <dbReference type="EMBL" id="KAK3736589.1"/>
    </source>
</evidence>
<dbReference type="GO" id="GO:0008270">
    <property type="term" value="F:zinc ion binding"/>
    <property type="evidence" value="ECO:0007669"/>
    <property type="project" value="UniProtKB-KW"/>
</dbReference>
<dbReference type="PANTHER" id="PTHR24086">
    <property type="entry name" value="NUCLEAR RECEPTOR SUBFAMILY 5 GROUP A"/>
    <property type="match status" value="1"/>
</dbReference>
<dbReference type="Pfam" id="PF00104">
    <property type="entry name" value="Hormone_recep"/>
    <property type="match status" value="1"/>
</dbReference>
<evidence type="ECO:0000256" key="7">
    <source>
        <dbReference type="ARBA" id="ARBA00023163"/>
    </source>
</evidence>
<dbReference type="SMART" id="SM00430">
    <property type="entry name" value="HOLI"/>
    <property type="match status" value="1"/>
</dbReference>
<dbReference type="PRINTS" id="PR00398">
    <property type="entry name" value="STRDHORMONER"/>
</dbReference>
<keyword evidence="7" id="KW-0804">Transcription</keyword>
<keyword evidence="4" id="KW-0862">Zinc</keyword>
<feature type="domain" description="NR LBD" evidence="12">
    <location>
        <begin position="596"/>
        <end position="824"/>
    </location>
</feature>
<dbReference type="Gene3D" id="3.30.50.10">
    <property type="entry name" value="Erythroid Transcription Factor GATA-1, subunit A"/>
    <property type="match status" value="1"/>
</dbReference>
<evidence type="ECO:0000256" key="10">
    <source>
        <dbReference type="SAM" id="MobiDB-lite"/>
    </source>
</evidence>
<protein>
    <submittedName>
        <fullName evidence="13">Uncharacterized protein</fullName>
    </submittedName>
</protein>
<keyword evidence="5" id="KW-0805">Transcription regulation</keyword>
<dbReference type="CDD" id="cd07167">
    <property type="entry name" value="NR_DBD_Lrh-1_like"/>
    <property type="match status" value="1"/>
</dbReference>
<organism evidence="13 14">
    <name type="scientific">Elysia crispata</name>
    <name type="common">lettuce slug</name>
    <dbReference type="NCBI Taxonomy" id="231223"/>
    <lineage>
        <taxon>Eukaryota</taxon>
        <taxon>Metazoa</taxon>
        <taxon>Spiralia</taxon>
        <taxon>Lophotrochozoa</taxon>
        <taxon>Mollusca</taxon>
        <taxon>Gastropoda</taxon>
        <taxon>Heterobranchia</taxon>
        <taxon>Euthyneura</taxon>
        <taxon>Panpulmonata</taxon>
        <taxon>Sacoglossa</taxon>
        <taxon>Placobranchoidea</taxon>
        <taxon>Plakobranchidae</taxon>
        <taxon>Elysia</taxon>
    </lineage>
</organism>
<dbReference type="AlphaFoldDB" id="A0AAE0Y832"/>
<feature type="compositionally biased region" description="Polar residues" evidence="10">
    <location>
        <begin position="261"/>
        <end position="271"/>
    </location>
</feature>
<evidence type="ECO:0000256" key="4">
    <source>
        <dbReference type="ARBA" id="ARBA00022833"/>
    </source>
</evidence>
<keyword evidence="2" id="KW-0479">Metal-binding</keyword>